<accession>A0A8C2Q8A9</accession>
<organism evidence="6 7">
    <name type="scientific">Cyprinus carpio</name>
    <name type="common">Common carp</name>
    <dbReference type="NCBI Taxonomy" id="7962"/>
    <lineage>
        <taxon>Eukaryota</taxon>
        <taxon>Metazoa</taxon>
        <taxon>Chordata</taxon>
        <taxon>Craniata</taxon>
        <taxon>Vertebrata</taxon>
        <taxon>Euteleostomi</taxon>
        <taxon>Actinopterygii</taxon>
        <taxon>Neopterygii</taxon>
        <taxon>Teleostei</taxon>
        <taxon>Ostariophysi</taxon>
        <taxon>Cypriniformes</taxon>
        <taxon>Cyprinidae</taxon>
        <taxon>Cyprininae</taxon>
        <taxon>Cyprinus</taxon>
    </lineage>
</organism>
<dbReference type="GO" id="GO:2000060">
    <property type="term" value="P:positive regulation of ubiquitin-dependent protein catabolic process"/>
    <property type="evidence" value="ECO:0007669"/>
    <property type="project" value="TreeGrafter"/>
</dbReference>
<dbReference type="Pfam" id="PF05667">
    <property type="entry name" value="CCDC22_CC"/>
    <property type="match status" value="2"/>
</dbReference>
<keyword evidence="3" id="KW-0175">Coiled coil</keyword>
<dbReference type="GO" id="GO:0097602">
    <property type="term" value="F:cullin family protein binding"/>
    <property type="evidence" value="ECO:0007669"/>
    <property type="project" value="TreeGrafter"/>
</dbReference>
<dbReference type="InterPro" id="IPR008530">
    <property type="entry name" value="CCDC22"/>
</dbReference>
<dbReference type="PANTHER" id="PTHR15668">
    <property type="entry name" value="JM1 PROTEIN"/>
    <property type="match status" value="1"/>
</dbReference>
<protein>
    <recommendedName>
        <fullName evidence="2">Coiled-coil domain-containing protein 22</fullName>
    </recommendedName>
</protein>
<dbReference type="Pfam" id="PF21674">
    <property type="entry name" value="CCDC22_N"/>
    <property type="match status" value="1"/>
</dbReference>
<name>A0A8C2Q8A9_CYPCA</name>
<comment type="similarity">
    <text evidence="1">Belongs to the CCDC22 family.</text>
</comment>
<proteinExistence type="inferred from homology"/>
<sequence length="601" mass="67994">MEEVDRILIHSLREAGTDIDEDVQSVKQFTSELIVEAVVKCLRVIDPALGNGLSHSLPPGMSARFSLGMSLAQACQDVGFKGEIGYQTFLYSNEPEIRSLFMFLVEKLPRESAEASDQPAGKSALLQRAIAAQIKEQLSVPWLPPSCRLPIHRKTQSSGPCYSFHAQPLSLPYSVKVSSRKQPKEYWRNYLLPVTAQPSQHASVPASLLENHISELSATQEWESEWNSQGLLSRLTPEEYRSRKKARLQKRIEEQLRAAAQPRPDTHGATRSTSDLAELLQSFGGASTGGDVLTKGTRFTHTEKFTFTQVPISICLLKLMGQGSHMLENLGFCNAVLFCLSWKIIKEVSNGEKENSIKMKRQTIDLLPDTENNLLKLQGLVEASSKRVVHLASQWEKHRVPLIDEHRRLKELCSNRESESSRKLSEIKDLHDKIRQSAEEAKKKESLYKQLLTEYETLSKDVSRSAYTMRILEIVGNIKKQKEEITKILSDTKDLQKEINSLTGKLDRTFAVTDELVFKDAKKDESVRKSYKYLAALHENCTQLIQTIEDTGTIMREIRDLEEQIDTENGKRTVSNLEKILEDYKAIRQENSALAAKIREG</sequence>
<dbReference type="AlphaFoldDB" id="A0A8C2Q8A9"/>
<evidence type="ECO:0000313" key="6">
    <source>
        <dbReference type="Ensembl" id="ENSCCRP00020112986.1"/>
    </source>
</evidence>
<feature type="domain" description="CCDC22 coiled-coil" evidence="4">
    <location>
        <begin position="128"/>
        <end position="310"/>
    </location>
</feature>
<dbReference type="InterPro" id="IPR048348">
    <property type="entry name" value="CCDC22_CC"/>
</dbReference>
<dbReference type="Ensembl" id="ENSCCRT00020123314.1">
    <property type="protein sequence ID" value="ENSCCRP00020112986.1"/>
    <property type="gene ID" value="ENSCCRG00020051158.1"/>
</dbReference>
<dbReference type="Proteomes" id="UP000694701">
    <property type="component" value="Unplaced"/>
</dbReference>
<feature type="domain" description="CCDC22 coiled-coil" evidence="4">
    <location>
        <begin position="347"/>
        <end position="571"/>
    </location>
</feature>
<evidence type="ECO:0000256" key="3">
    <source>
        <dbReference type="SAM" id="Coils"/>
    </source>
</evidence>
<dbReference type="PANTHER" id="PTHR15668:SF4">
    <property type="entry name" value="COILED-COIL DOMAIN-CONTAINING PROTEIN 22"/>
    <property type="match status" value="1"/>
</dbReference>
<evidence type="ECO:0000259" key="5">
    <source>
        <dbReference type="Pfam" id="PF21674"/>
    </source>
</evidence>
<feature type="coiled-coil region" evidence="3">
    <location>
        <begin position="424"/>
        <end position="498"/>
    </location>
</feature>
<evidence type="ECO:0000259" key="4">
    <source>
        <dbReference type="Pfam" id="PF05667"/>
    </source>
</evidence>
<evidence type="ECO:0000256" key="2">
    <source>
        <dbReference type="ARBA" id="ARBA00016694"/>
    </source>
</evidence>
<evidence type="ECO:0000256" key="1">
    <source>
        <dbReference type="ARBA" id="ARBA00006438"/>
    </source>
</evidence>
<feature type="domain" description="CCDC22 N-terminal" evidence="5">
    <location>
        <begin position="1"/>
        <end position="109"/>
    </location>
</feature>
<dbReference type="InterPro" id="IPR048349">
    <property type="entry name" value="CCDC22_N"/>
</dbReference>
<evidence type="ECO:0000313" key="7">
    <source>
        <dbReference type="Proteomes" id="UP000694701"/>
    </source>
</evidence>
<reference evidence="6" key="1">
    <citation type="submission" date="2025-08" db="UniProtKB">
        <authorList>
            <consortium name="Ensembl"/>
        </authorList>
    </citation>
    <scope>IDENTIFICATION</scope>
</reference>